<evidence type="ECO:0000313" key="13">
    <source>
        <dbReference type="Proteomes" id="UP000326251"/>
    </source>
</evidence>
<gene>
    <name evidence="12" type="ORF">EMO92_02140</name>
</gene>
<evidence type="ECO:0000256" key="9">
    <source>
        <dbReference type="PIRSR" id="PIRSR001084-3"/>
    </source>
</evidence>
<dbReference type="Pfam" id="PF08532">
    <property type="entry name" value="Glyco_hydro_42M"/>
    <property type="match status" value="1"/>
</dbReference>
<feature type="binding site" evidence="9">
    <location>
        <position position="152"/>
    </location>
    <ligand>
        <name>Zn(2+)</name>
        <dbReference type="ChEBI" id="CHEBI:29105"/>
    </ligand>
</feature>
<dbReference type="RefSeq" id="WP_150335175.1">
    <property type="nucleotide sequence ID" value="NZ_RZUG01000002.1"/>
</dbReference>
<organism evidence="12 13">
    <name type="scientific">Bifidobacterium reuteri</name>
    <dbReference type="NCBI Taxonomy" id="983706"/>
    <lineage>
        <taxon>Bacteria</taxon>
        <taxon>Bacillati</taxon>
        <taxon>Actinomycetota</taxon>
        <taxon>Actinomycetes</taxon>
        <taxon>Bifidobacteriales</taxon>
        <taxon>Bifidobacteriaceae</taxon>
        <taxon>Bifidobacterium</taxon>
    </lineage>
</organism>
<dbReference type="CDD" id="cd03143">
    <property type="entry name" value="A4_beta-galactosidase_middle_domain"/>
    <property type="match status" value="1"/>
</dbReference>
<dbReference type="Proteomes" id="UP000326251">
    <property type="component" value="Unassembled WGS sequence"/>
</dbReference>
<dbReference type="EC" id="3.2.1.23" evidence="3 6"/>
<dbReference type="InterPro" id="IPR013529">
    <property type="entry name" value="Glyco_hydro_42_N"/>
</dbReference>
<sequence length="684" mass="76956">MLYGGDYNPEQWPRDVWEHDMRLLREASINEVTLNVFSWAALQPDEHTYDFSRLDDIVELVSSHGMNIIMATSTGALPAWMSLDHPDVERVDFDGRKHRHGARQNACPNSLTYRTYAAALASRLAERYGSLDNLVAWHVSNEYEGICYCQNCAKAYRQWLAERYGNIDRLNEVWGTDFWGHTYRSFEQVFPPDRAGDGSYDDPCAVLPASSLDYARFFDDSIVGAYNVEKDAIRRFDAATPITTNFMGNFYQYDYQRWAKDIDIAAWDCYPRIGSPASDVAFWHDLIRCLKQRPFLLMEQTPSRMNWMPYNALKRPGQMRQQSWQAIAHGADSVQFFQMRRSRYGCEKFHGAVIDADGTDRTRTFREVTELGRELARVGELIEGSMPKPRVAMIFDWSSWRGLRNAVGPSRDLDYLSESKAMYAELYRRNVPVDVVGVDSDLSRYDVVLAPALYIISNADAARLNDYVHQGGRLVLTVMSALSDEHDALHQGFIPAPFHDIAGVWAMETDALASGHTVPLRFPDDAAEAAYTSTPNTAGRVLCDVLVPEEGTQTLAIYGEGEYYAGTSAITRRRTGEGSCYYVGTFLNSEAMGVFMETVLDDAGIHSTPSPQGVSINTRYTATDEVLTFIINDTDKTTDVRIPHDGVDLLADATQHARLRAGDHVTLPPYGVILLNSALSNPKD</sequence>
<evidence type="ECO:0000256" key="8">
    <source>
        <dbReference type="PIRSR" id="PIRSR001084-2"/>
    </source>
</evidence>
<proteinExistence type="inferred from homology"/>
<dbReference type="PANTHER" id="PTHR36447">
    <property type="entry name" value="BETA-GALACTOSIDASE GANA"/>
    <property type="match status" value="1"/>
</dbReference>
<feature type="binding site" evidence="8">
    <location>
        <position position="307"/>
    </location>
    <ligand>
        <name>substrate</name>
    </ligand>
</feature>
<evidence type="ECO:0000256" key="1">
    <source>
        <dbReference type="ARBA" id="ARBA00001412"/>
    </source>
</evidence>
<dbReference type="EMBL" id="RZUG01000002">
    <property type="protein sequence ID" value="KAA8826439.1"/>
    <property type="molecule type" value="Genomic_DNA"/>
</dbReference>
<evidence type="ECO:0000256" key="6">
    <source>
        <dbReference type="PIRNR" id="PIRNR001084"/>
    </source>
</evidence>
<feature type="binding site" evidence="9">
    <location>
        <position position="107"/>
    </location>
    <ligand>
        <name>Zn(2+)</name>
        <dbReference type="ChEBI" id="CHEBI:29105"/>
    </ligand>
</feature>
<keyword evidence="9" id="KW-0479">Metal-binding</keyword>
<dbReference type="AlphaFoldDB" id="A0A5J5EAG2"/>
<dbReference type="Gene3D" id="2.60.40.1180">
    <property type="entry name" value="Golgi alpha-mannosidase II"/>
    <property type="match status" value="1"/>
</dbReference>
<dbReference type="GO" id="GO:0004565">
    <property type="term" value="F:beta-galactosidase activity"/>
    <property type="evidence" value="ECO:0007669"/>
    <property type="project" value="UniProtKB-EC"/>
</dbReference>
<feature type="active site" description="Nucleophile" evidence="7">
    <location>
        <position position="299"/>
    </location>
</feature>
<dbReference type="SUPFAM" id="SSF52317">
    <property type="entry name" value="Class I glutamine amidotransferase-like"/>
    <property type="match status" value="1"/>
</dbReference>
<evidence type="ECO:0000259" key="10">
    <source>
        <dbReference type="Pfam" id="PF02449"/>
    </source>
</evidence>
<dbReference type="InterPro" id="IPR003476">
    <property type="entry name" value="Glyco_hydro_42"/>
</dbReference>
<dbReference type="InterPro" id="IPR029062">
    <property type="entry name" value="Class_I_gatase-like"/>
</dbReference>
<feature type="binding site" evidence="8">
    <location>
        <position position="141"/>
    </location>
    <ligand>
        <name>substrate</name>
    </ligand>
</feature>
<evidence type="ECO:0000313" key="12">
    <source>
        <dbReference type="EMBL" id="KAA8826439.1"/>
    </source>
</evidence>
<evidence type="ECO:0000256" key="5">
    <source>
        <dbReference type="ARBA" id="ARBA00023295"/>
    </source>
</evidence>
<evidence type="ECO:0000256" key="2">
    <source>
        <dbReference type="ARBA" id="ARBA00005940"/>
    </source>
</evidence>
<feature type="binding site" evidence="9">
    <location>
        <position position="147"/>
    </location>
    <ligand>
        <name>Zn(2+)</name>
        <dbReference type="ChEBI" id="CHEBI:29105"/>
    </ligand>
</feature>
<evidence type="ECO:0000256" key="7">
    <source>
        <dbReference type="PIRSR" id="PIRSR001084-1"/>
    </source>
</evidence>
<keyword evidence="5 6" id="KW-0326">Glycosidase</keyword>
<feature type="domain" description="Beta-galactosidase trimerisation" evidence="11">
    <location>
        <begin position="390"/>
        <end position="605"/>
    </location>
</feature>
<feature type="domain" description="Glycoside hydrolase family 42 N-terminal" evidence="10">
    <location>
        <begin position="6"/>
        <end position="377"/>
    </location>
</feature>
<evidence type="ECO:0000256" key="4">
    <source>
        <dbReference type="ARBA" id="ARBA00022801"/>
    </source>
</evidence>
<dbReference type="PANTHER" id="PTHR36447:SF1">
    <property type="entry name" value="BETA-GALACTOSIDASE GANA"/>
    <property type="match status" value="1"/>
</dbReference>
<dbReference type="GO" id="GO:0009341">
    <property type="term" value="C:beta-galactosidase complex"/>
    <property type="evidence" value="ECO:0007669"/>
    <property type="project" value="InterPro"/>
</dbReference>
<comment type="caution">
    <text evidence="12">The sequence shown here is derived from an EMBL/GenBank/DDBJ whole genome shotgun (WGS) entry which is preliminary data.</text>
</comment>
<comment type="catalytic activity">
    <reaction evidence="1 6">
        <text>Hydrolysis of terminal non-reducing beta-D-galactose residues in beta-D-galactosides.</text>
        <dbReference type="EC" id="3.2.1.23"/>
    </reaction>
</comment>
<dbReference type="SUPFAM" id="SSF51445">
    <property type="entry name" value="(Trans)glycosidases"/>
    <property type="match status" value="1"/>
</dbReference>
<keyword evidence="9" id="KW-0862">Zinc</keyword>
<accession>A0A5J5EAG2</accession>
<dbReference type="InterPro" id="IPR013780">
    <property type="entry name" value="Glyco_hydro_b"/>
</dbReference>
<name>A0A5J5EAG2_9BIFI</name>
<reference evidence="12 13" key="1">
    <citation type="journal article" date="2019" name="Syst. Appl. Microbiol.">
        <title>Characterization of Bifidobacterium species in feaces of the Egyptian fruit bat: Description of B. vespertilionis sp. nov. and B. rousetti sp. nov.</title>
        <authorList>
            <person name="Modesto M."/>
            <person name="Satti M."/>
            <person name="Watanabe K."/>
            <person name="Puglisi E."/>
            <person name="Morelli L."/>
            <person name="Huang C.-H."/>
            <person name="Liou J.-S."/>
            <person name="Miyashita M."/>
            <person name="Tamura T."/>
            <person name="Saito S."/>
            <person name="Mori K."/>
            <person name="Huang L."/>
            <person name="Sciavilla P."/>
            <person name="Sandri C."/>
            <person name="Spiezio C."/>
            <person name="Vitali F."/>
            <person name="Cavalieri D."/>
            <person name="Perpetuini G."/>
            <person name="Tofalo R."/>
            <person name="Bonetti A."/>
            <person name="Arita M."/>
            <person name="Mattarelli P."/>
        </authorList>
    </citation>
    <scope>NUCLEOTIDE SEQUENCE [LARGE SCALE GENOMIC DNA]</scope>
    <source>
        <strain evidence="12 13">RST19</strain>
    </source>
</reference>
<feature type="binding site" evidence="8">
    <location>
        <position position="103"/>
    </location>
    <ligand>
        <name>substrate</name>
    </ligand>
</feature>
<feature type="active site" description="Proton donor" evidence="7">
    <location>
        <position position="142"/>
    </location>
</feature>
<dbReference type="GO" id="GO:0046872">
    <property type="term" value="F:metal ion binding"/>
    <property type="evidence" value="ECO:0007669"/>
    <property type="project" value="UniProtKB-KW"/>
</dbReference>
<evidence type="ECO:0000259" key="11">
    <source>
        <dbReference type="Pfam" id="PF08532"/>
    </source>
</evidence>
<dbReference type="GO" id="GO:0005975">
    <property type="term" value="P:carbohydrate metabolic process"/>
    <property type="evidence" value="ECO:0007669"/>
    <property type="project" value="InterPro"/>
</dbReference>
<keyword evidence="4 6" id="KW-0378">Hydrolase</keyword>
<dbReference type="PIRSF" id="PIRSF001084">
    <property type="entry name" value="B-galactosidase"/>
    <property type="match status" value="1"/>
</dbReference>
<protein>
    <recommendedName>
        <fullName evidence="3 6">Beta-galactosidase</fullName>
        <shortName evidence="6">Beta-gal</shortName>
        <ecNumber evidence="3 6">3.2.1.23</ecNumber>
    </recommendedName>
</protein>
<dbReference type="InterPro" id="IPR017853">
    <property type="entry name" value="GH"/>
</dbReference>
<dbReference type="Gene3D" id="3.40.50.880">
    <property type="match status" value="1"/>
</dbReference>
<dbReference type="Gene3D" id="3.20.20.80">
    <property type="entry name" value="Glycosidases"/>
    <property type="match status" value="1"/>
</dbReference>
<dbReference type="Pfam" id="PF02449">
    <property type="entry name" value="Glyco_hydro_42"/>
    <property type="match status" value="1"/>
</dbReference>
<dbReference type="InterPro" id="IPR013738">
    <property type="entry name" value="Beta_galactosidase_Trimer"/>
</dbReference>
<evidence type="ECO:0000256" key="3">
    <source>
        <dbReference type="ARBA" id="ARBA00012756"/>
    </source>
</evidence>
<comment type="similarity">
    <text evidence="2 6">Belongs to the glycosyl hydrolase 42 family.</text>
</comment>
<feature type="binding site" evidence="9">
    <location>
        <position position="149"/>
    </location>
    <ligand>
        <name>Zn(2+)</name>
        <dbReference type="ChEBI" id="CHEBI:29105"/>
    </ligand>
</feature>